<evidence type="ECO:0000313" key="2">
    <source>
        <dbReference type="Proteomes" id="UP000789702"/>
    </source>
</evidence>
<keyword evidence="2" id="KW-1185">Reference proteome</keyword>
<feature type="non-terminal residue" evidence="1">
    <location>
        <position position="1"/>
    </location>
</feature>
<protein>
    <submittedName>
        <fullName evidence="1">17114_t:CDS:1</fullName>
    </submittedName>
</protein>
<organism evidence="1 2">
    <name type="scientific">Dentiscutata heterogama</name>
    <dbReference type="NCBI Taxonomy" id="1316150"/>
    <lineage>
        <taxon>Eukaryota</taxon>
        <taxon>Fungi</taxon>
        <taxon>Fungi incertae sedis</taxon>
        <taxon>Mucoromycota</taxon>
        <taxon>Glomeromycotina</taxon>
        <taxon>Glomeromycetes</taxon>
        <taxon>Diversisporales</taxon>
        <taxon>Gigasporaceae</taxon>
        <taxon>Dentiscutata</taxon>
    </lineage>
</organism>
<sequence length="71" mass="7960">ATSSTVVSTANTRGSLRRLFETVGMVSEHSFPLLRVDKRLCGAPQHVHQECANTIFRLLDDNTEYTQNLEP</sequence>
<dbReference type="Proteomes" id="UP000789702">
    <property type="component" value="Unassembled WGS sequence"/>
</dbReference>
<reference evidence="1" key="1">
    <citation type="submission" date="2021-06" db="EMBL/GenBank/DDBJ databases">
        <authorList>
            <person name="Kallberg Y."/>
            <person name="Tangrot J."/>
            <person name="Rosling A."/>
        </authorList>
    </citation>
    <scope>NUCLEOTIDE SEQUENCE</scope>
    <source>
        <strain evidence="1">IL203A</strain>
    </source>
</reference>
<gene>
    <name evidence="1" type="ORF">DHETER_LOCUS12608</name>
</gene>
<name>A0ACA9PS24_9GLOM</name>
<comment type="caution">
    <text evidence="1">The sequence shown here is derived from an EMBL/GenBank/DDBJ whole genome shotgun (WGS) entry which is preliminary data.</text>
</comment>
<feature type="non-terminal residue" evidence="1">
    <location>
        <position position="71"/>
    </location>
</feature>
<accession>A0ACA9PS24</accession>
<dbReference type="EMBL" id="CAJVPU010031521">
    <property type="protein sequence ID" value="CAG8717146.1"/>
    <property type="molecule type" value="Genomic_DNA"/>
</dbReference>
<evidence type="ECO:0000313" key="1">
    <source>
        <dbReference type="EMBL" id="CAG8717146.1"/>
    </source>
</evidence>
<proteinExistence type="predicted"/>